<dbReference type="EMBL" id="RCZI01000005">
    <property type="protein sequence ID" value="TPG25432.1"/>
    <property type="molecule type" value="Genomic_DNA"/>
</dbReference>
<reference evidence="1 2" key="1">
    <citation type="journal article" date="2019" name="Environ. Microbiol.">
        <title>Species interactions and distinct microbial communities in high Arctic permafrost affected cryosols are associated with the CH4 and CO2 gas fluxes.</title>
        <authorList>
            <person name="Altshuler I."/>
            <person name="Hamel J."/>
            <person name="Turney S."/>
            <person name="Magnuson E."/>
            <person name="Levesque R."/>
            <person name="Greer C."/>
            <person name="Whyte L.G."/>
        </authorList>
    </citation>
    <scope>NUCLEOTIDE SEQUENCE [LARGE SCALE GENOMIC DNA]</scope>
    <source>
        <strain evidence="1 2">S06.C</strain>
    </source>
</reference>
<comment type="caution">
    <text evidence="1">The sequence shown here is derived from an EMBL/GenBank/DDBJ whole genome shotgun (WGS) entry which is preliminary data.</text>
</comment>
<evidence type="ECO:0000313" key="2">
    <source>
        <dbReference type="Proteomes" id="UP000319212"/>
    </source>
</evidence>
<dbReference type="AlphaFoldDB" id="A0A502DKX0"/>
<protein>
    <submittedName>
        <fullName evidence="1">Uncharacterized protein</fullName>
    </submittedName>
</protein>
<proteinExistence type="predicted"/>
<evidence type="ECO:0000313" key="1">
    <source>
        <dbReference type="EMBL" id="TPG25432.1"/>
    </source>
</evidence>
<accession>A0A502DKX0</accession>
<organism evidence="1 2">
    <name type="scientific">Variovorax guangxiensis</name>
    <dbReference type="NCBI Taxonomy" id="1775474"/>
    <lineage>
        <taxon>Bacteria</taxon>
        <taxon>Pseudomonadati</taxon>
        <taxon>Pseudomonadota</taxon>
        <taxon>Betaproteobacteria</taxon>
        <taxon>Burkholderiales</taxon>
        <taxon>Comamonadaceae</taxon>
        <taxon>Variovorax</taxon>
    </lineage>
</organism>
<dbReference type="RefSeq" id="WP_140844129.1">
    <property type="nucleotide sequence ID" value="NZ_RCZI01000005.1"/>
</dbReference>
<sequence length="93" mass="10446">MPTETTTAIYRFTRDEHSPMGFLSSQRPSTDAMTAICRWEVAARGRRSYVVLDDQDDFLVAKLTLLKVDIDEAASDFNALCVQLGLKYEVVPS</sequence>
<dbReference type="Proteomes" id="UP000319212">
    <property type="component" value="Unassembled WGS sequence"/>
</dbReference>
<name>A0A502DKX0_9BURK</name>
<gene>
    <name evidence="1" type="ORF">EAH82_18035</name>
</gene>